<dbReference type="RefSeq" id="WP_192139463.1">
    <property type="nucleotide sequence ID" value="NZ_JACYXZ010000001.1"/>
</dbReference>
<keyword evidence="1" id="KW-0812">Transmembrane</keyword>
<dbReference type="EMBL" id="JACYXZ010000001">
    <property type="protein sequence ID" value="MBD8868093.1"/>
    <property type="molecule type" value="Genomic_DNA"/>
</dbReference>
<feature type="transmembrane region" description="Helical" evidence="1">
    <location>
        <begin position="30"/>
        <end position="50"/>
    </location>
</feature>
<keyword evidence="1" id="KW-0472">Membrane</keyword>
<evidence type="ECO:0000313" key="3">
    <source>
        <dbReference type="Proteomes" id="UP000616839"/>
    </source>
</evidence>
<organism evidence="2 3">
    <name type="scientific">Nocardioides donggukensis</name>
    <dbReference type="NCBI Taxonomy" id="2774019"/>
    <lineage>
        <taxon>Bacteria</taxon>
        <taxon>Bacillati</taxon>
        <taxon>Actinomycetota</taxon>
        <taxon>Actinomycetes</taxon>
        <taxon>Propionibacteriales</taxon>
        <taxon>Nocardioidaceae</taxon>
        <taxon>Nocardioides</taxon>
    </lineage>
</organism>
<sequence length="217" mass="23151">MAATQDTGPTAARTEDAAVAARPWHRRRGLWLVLLSALVLGVAASGWVLAGARARSAVEIVPVREVRCEDSSVRVRRFAGRRIPTMAMRPGMRCRWRLSVENASFATVTVTEVILPFMGPGGGAAVRVRELDGEEPVLGPDGDGIDARFPVDHRLAPGADLLIDVEFRFRPRGCSGADLTTVWGFPTLTVDSLLTSGSVVADLGVGFRGTPEGTCDT</sequence>
<dbReference type="Proteomes" id="UP000616839">
    <property type="component" value="Unassembled WGS sequence"/>
</dbReference>
<reference evidence="2" key="1">
    <citation type="submission" date="2020-09" db="EMBL/GenBank/DDBJ databases">
        <title>Nocardioides sp. strain MJB4 16S ribosomal RNA gene Genome sequencing and assembly.</title>
        <authorList>
            <person name="Kim I."/>
        </authorList>
    </citation>
    <scope>NUCLEOTIDE SEQUENCE</scope>
    <source>
        <strain evidence="2">MJB4</strain>
    </source>
</reference>
<evidence type="ECO:0000256" key="1">
    <source>
        <dbReference type="SAM" id="Phobius"/>
    </source>
</evidence>
<dbReference type="AlphaFoldDB" id="A0A927PYG1"/>
<comment type="caution">
    <text evidence="2">The sequence shown here is derived from an EMBL/GenBank/DDBJ whole genome shotgun (WGS) entry which is preliminary data.</text>
</comment>
<keyword evidence="1" id="KW-1133">Transmembrane helix</keyword>
<protein>
    <submittedName>
        <fullName evidence="2">Uncharacterized protein</fullName>
    </submittedName>
</protein>
<gene>
    <name evidence="2" type="ORF">IE331_00500</name>
</gene>
<name>A0A927PYG1_9ACTN</name>
<keyword evidence="3" id="KW-1185">Reference proteome</keyword>
<proteinExistence type="predicted"/>
<accession>A0A927PYG1</accession>
<evidence type="ECO:0000313" key="2">
    <source>
        <dbReference type="EMBL" id="MBD8868093.1"/>
    </source>
</evidence>